<evidence type="ECO:0000313" key="2">
    <source>
        <dbReference type="Proteomes" id="UP000004968"/>
    </source>
</evidence>
<dbReference type="Proteomes" id="UP000004968">
    <property type="component" value="Unassembled WGS sequence"/>
</dbReference>
<reference evidence="1 2" key="1">
    <citation type="submission" date="2010-01" db="EMBL/GenBank/DDBJ databases">
        <authorList>
            <person name="Weinstock G."/>
            <person name="Sodergren E."/>
            <person name="Clifton S."/>
            <person name="Fulton L."/>
            <person name="Fulton B."/>
            <person name="Courtney L."/>
            <person name="Fronick C."/>
            <person name="Harrison M."/>
            <person name="Strong C."/>
            <person name="Farmer C."/>
            <person name="Delahaunty K."/>
            <person name="Markovic C."/>
            <person name="Hall O."/>
            <person name="Minx P."/>
            <person name="Tomlinson C."/>
            <person name="Mitreva M."/>
            <person name="Nelson J."/>
            <person name="Hou S."/>
            <person name="Wollam A."/>
            <person name="Pepin K.H."/>
            <person name="Johnson M."/>
            <person name="Bhonagiri V."/>
            <person name="Nash W.E."/>
            <person name="Warren W."/>
            <person name="Chinwalla A."/>
            <person name="Mardis E.R."/>
            <person name="Wilson R.K."/>
        </authorList>
    </citation>
    <scope>NUCLEOTIDE SEQUENCE [LARGE SCALE GENOMIC DNA]</scope>
    <source>
        <strain evidence="1 2">DSM 13479</strain>
    </source>
</reference>
<name>D3AUV3_9FIRM</name>
<sequence>FLVIAPVSVWVTVLITRRMVRPLKELNEAAKQIDQRGLKHFPDAADKG</sequence>
<dbReference type="AlphaFoldDB" id="D3AUV3"/>
<comment type="caution">
    <text evidence="1">The sequence shown here is derived from an EMBL/GenBank/DDBJ whole genome shotgun (WGS) entry which is preliminary data.</text>
</comment>
<evidence type="ECO:0000313" key="1">
    <source>
        <dbReference type="EMBL" id="EFC94404.1"/>
    </source>
</evidence>
<feature type="non-terminal residue" evidence="1">
    <location>
        <position position="1"/>
    </location>
</feature>
<proteinExistence type="predicted"/>
<dbReference type="HOGENOM" id="CLU_3146240_0_0_9"/>
<organism evidence="1 2">
    <name type="scientific">Hungatella hathewayi DSM 13479</name>
    <dbReference type="NCBI Taxonomy" id="566550"/>
    <lineage>
        <taxon>Bacteria</taxon>
        <taxon>Bacillati</taxon>
        <taxon>Bacillota</taxon>
        <taxon>Clostridia</taxon>
        <taxon>Lachnospirales</taxon>
        <taxon>Lachnospiraceae</taxon>
        <taxon>Hungatella</taxon>
    </lineage>
</organism>
<accession>D3AUV3</accession>
<gene>
    <name evidence="1" type="ORF">CLOSTHATH_07423</name>
</gene>
<protein>
    <recommendedName>
        <fullName evidence="3">HAMP domain-containing protein</fullName>
    </recommendedName>
</protein>
<dbReference type="Gene3D" id="6.10.340.10">
    <property type="match status" value="1"/>
</dbReference>
<evidence type="ECO:0008006" key="3">
    <source>
        <dbReference type="Google" id="ProtNLM"/>
    </source>
</evidence>
<dbReference type="EMBL" id="ACIO01001141">
    <property type="protein sequence ID" value="EFC94404.1"/>
    <property type="molecule type" value="Genomic_DNA"/>
</dbReference>